<dbReference type="Pfam" id="PF08614">
    <property type="entry name" value="ATG16"/>
    <property type="match status" value="1"/>
</dbReference>
<evidence type="ECO:0000313" key="4">
    <source>
        <dbReference type="EMBL" id="EOA90561.1"/>
    </source>
</evidence>
<dbReference type="RefSeq" id="XP_008022373.1">
    <property type="nucleotide sequence ID" value="XM_008024182.1"/>
</dbReference>
<dbReference type="EMBL" id="KB908493">
    <property type="protein sequence ID" value="EOA90561.1"/>
    <property type="molecule type" value="Genomic_DNA"/>
</dbReference>
<gene>
    <name evidence="4" type="ORF">SETTUDRAFT_167382</name>
</gene>
<proteinExistence type="inferred from homology"/>
<dbReference type="Gene3D" id="1.20.5.170">
    <property type="match status" value="1"/>
</dbReference>
<evidence type="ECO:0000259" key="3">
    <source>
        <dbReference type="Pfam" id="PF08614"/>
    </source>
</evidence>
<organism evidence="4 5">
    <name type="scientific">Exserohilum turcicum (strain 28A)</name>
    <name type="common">Northern leaf blight fungus</name>
    <name type="synonym">Setosphaeria turcica</name>
    <dbReference type="NCBI Taxonomy" id="671987"/>
    <lineage>
        <taxon>Eukaryota</taxon>
        <taxon>Fungi</taxon>
        <taxon>Dikarya</taxon>
        <taxon>Ascomycota</taxon>
        <taxon>Pezizomycotina</taxon>
        <taxon>Dothideomycetes</taxon>
        <taxon>Pleosporomycetidae</taxon>
        <taxon>Pleosporales</taxon>
        <taxon>Pleosporineae</taxon>
        <taxon>Pleosporaceae</taxon>
        <taxon>Exserohilum</taxon>
    </lineage>
</organism>
<dbReference type="eggNOG" id="ENOG502S5CU">
    <property type="taxonomic scope" value="Eukaryota"/>
</dbReference>
<dbReference type="STRING" id="671987.R0J1B3"/>
<evidence type="ECO:0000256" key="2">
    <source>
        <dbReference type="SAM" id="MobiDB-lite"/>
    </source>
</evidence>
<feature type="region of interest" description="Disordered" evidence="2">
    <location>
        <begin position="35"/>
        <end position="93"/>
    </location>
</feature>
<feature type="compositionally biased region" description="Polar residues" evidence="2">
    <location>
        <begin position="73"/>
        <end position="91"/>
    </location>
</feature>
<dbReference type="OrthoDB" id="8949486at2759"/>
<comment type="similarity">
    <text evidence="1">Belongs to the ATG16 family.</text>
</comment>
<evidence type="ECO:0000313" key="5">
    <source>
        <dbReference type="Proteomes" id="UP000016935"/>
    </source>
</evidence>
<dbReference type="InterPro" id="IPR013923">
    <property type="entry name" value="Autophagy-rel_prot_16_dom"/>
</dbReference>
<feature type="domain" description="Autophagy-related protein 16" evidence="3">
    <location>
        <begin position="7"/>
        <end position="196"/>
    </location>
</feature>
<dbReference type="CDD" id="cd22887">
    <property type="entry name" value="Atg16_CCD"/>
    <property type="match status" value="1"/>
</dbReference>
<reference evidence="4 5" key="1">
    <citation type="journal article" date="2012" name="PLoS Pathog.">
        <title>Diverse lifestyles and strategies of plant pathogenesis encoded in the genomes of eighteen Dothideomycetes fungi.</title>
        <authorList>
            <person name="Ohm R.A."/>
            <person name="Feau N."/>
            <person name="Henrissat B."/>
            <person name="Schoch C.L."/>
            <person name="Horwitz B.A."/>
            <person name="Barry K.W."/>
            <person name="Condon B.J."/>
            <person name="Copeland A.C."/>
            <person name="Dhillon B."/>
            <person name="Glaser F."/>
            <person name="Hesse C.N."/>
            <person name="Kosti I."/>
            <person name="LaButti K."/>
            <person name="Lindquist E.A."/>
            <person name="Lucas S."/>
            <person name="Salamov A.A."/>
            <person name="Bradshaw R.E."/>
            <person name="Ciuffetti L."/>
            <person name="Hamelin R.C."/>
            <person name="Kema G.H.J."/>
            <person name="Lawrence C."/>
            <person name="Scott J.A."/>
            <person name="Spatafora J.W."/>
            <person name="Turgeon B.G."/>
            <person name="de Wit P.J.G.M."/>
            <person name="Zhong S."/>
            <person name="Goodwin S.B."/>
            <person name="Grigoriev I.V."/>
        </authorList>
    </citation>
    <scope>NUCLEOTIDE SEQUENCE [LARGE SCALE GENOMIC DNA]</scope>
    <source>
        <strain evidence="5">28A</strain>
    </source>
</reference>
<dbReference type="HOGENOM" id="CLU_082752_0_0_1"/>
<evidence type="ECO:0000256" key="1">
    <source>
        <dbReference type="ARBA" id="ARBA00005331"/>
    </source>
</evidence>
<protein>
    <recommendedName>
        <fullName evidence="3">Autophagy-related protein 16 domain-containing protein</fullName>
    </recommendedName>
</protein>
<sequence length="209" mass="23268">MSNPLDDYLAALEARDAREKAHEAYVNAYTKLADGTAKPAHPAPPPVPEPASGRASPRAMTPKGKKGPATADAASSNTVAQLRSELAATQRTRGDLEAQLSAVSADLAALKASDTQQKQRIEQLEKMRLALERRARDTADELKGKGRLVEDVHDEMVALNLQLNMAEQEKERLRKENDDLTKRWVKRMEEEAKKMNERSGWEDQSRRTK</sequence>
<dbReference type="AlphaFoldDB" id="R0J1B3"/>
<accession>R0J1B3</accession>
<name>R0J1B3_EXST2</name>
<dbReference type="Proteomes" id="UP000016935">
    <property type="component" value="Unassembled WGS sequence"/>
</dbReference>
<keyword evidence="5" id="KW-1185">Reference proteome</keyword>
<dbReference type="GeneID" id="19400153"/>
<reference evidence="4 5" key="2">
    <citation type="journal article" date="2013" name="PLoS Genet.">
        <title>Comparative genome structure, secondary metabolite, and effector coding capacity across Cochliobolus pathogens.</title>
        <authorList>
            <person name="Condon B.J."/>
            <person name="Leng Y."/>
            <person name="Wu D."/>
            <person name="Bushley K.E."/>
            <person name="Ohm R.A."/>
            <person name="Otillar R."/>
            <person name="Martin J."/>
            <person name="Schackwitz W."/>
            <person name="Grimwood J."/>
            <person name="MohdZainudin N."/>
            <person name="Xue C."/>
            <person name="Wang R."/>
            <person name="Manning V.A."/>
            <person name="Dhillon B."/>
            <person name="Tu Z.J."/>
            <person name="Steffenson B.J."/>
            <person name="Salamov A."/>
            <person name="Sun H."/>
            <person name="Lowry S."/>
            <person name="LaButti K."/>
            <person name="Han J."/>
            <person name="Copeland A."/>
            <person name="Lindquist E."/>
            <person name="Barry K."/>
            <person name="Schmutz J."/>
            <person name="Baker S.E."/>
            <person name="Ciuffetti L.M."/>
            <person name="Grigoriev I.V."/>
            <person name="Zhong S."/>
            <person name="Turgeon B.G."/>
        </authorList>
    </citation>
    <scope>NUCLEOTIDE SEQUENCE [LARGE SCALE GENOMIC DNA]</scope>
    <source>
        <strain evidence="5">28A</strain>
    </source>
</reference>